<dbReference type="OrthoDB" id="10531461at2759"/>
<protein>
    <submittedName>
        <fullName evidence="1">Uncharacterized protein</fullName>
    </submittedName>
</protein>
<comment type="caution">
    <text evidence="1">The sequence shown here is derived from an EMBL/GenBank/DDBJ whole genome shotgun (WGS) entry which is preliminary data.</text>
</comment>
<dbReference type="Proteomes" id="UP000801428">
    <property type="component" value="Unassembled WGS sequence"/>
</dbReference>
<evidence type="ECO:0000313" key="1">
    <source>
        <dbReference type="EMBL" id="KAF2999461.1"/>
    </source>
</evidence>
<name>A0A9P4WAD5_CURKU</name>
<dbReference type="AlphaFoldDB" id="A0A9P4WAD5"/>
<keyword evidence="2" id="KW-1185">Reference proteome</keyword>
<accession>A0A9P4WAD5</accession>
<proteinExistence type="predicted"/>
<reference evidence="1" key="1">
    <citation type="submission" date="2019-04" db="EMBL/GenBank/DDBJ databases">
        <title>Sequencing of skin fungus with MAO and IRED activity.</title>
        <authorList>
            <person name="Marsaioli A.J."/>
            <person name="Bonatto J.M.C."/>
            <person name="Reis Junior O."/>
        </authorList>
    </citation>
    <scope>NUCLEOTIDE SEQUENCE</scope>
    <source>
        <strain evidence="1">30M1</strain>
    </source>
</reference>
<dbReference type="EMBL" id="SWKU01000017">
    <property type="protein sequence ID" value="KAF2999461.1"/>
    <property type="molecule type" value="Genomic_DNA"/>
</dbReference>
<evidence type="ECO:0000313" key="2">
    <source>
        <dbReference type="Proteomes" id="UP000801428"/>
    </source>
</evidence>
<gene>
    <name evidence="1" type="ORF">E8E13_008122</name>
</gene>
<sequence length="709" mass="79244">MATTEVFIVNDSDSAITLINTSECQRDDKKSAFKGKPSYWRSLPPKAGFRVEPHDTQNVGTIESIYYFDSASWIYFSYAEDTSERKYQVFADLKWKGGVLAQIGPYVSTSTEDNPMPGGSRDECIEYTYRGPKGLPRVYVHIPPQSFWDFLPTDTEKAAAARSSKQVQQITSVLVGTALSTIITTCSLVPPAGLAAITLAGKITIGATAVQGLLGLFTDNDGFDSNARNATMGPMDAYSMNRLALDEFRNDAFRIKLEDMQKHFHRDKDNNDFAHEMVVIAQEVDKKIQRSKDGISIDGSLLESIKMRLSLLDQIVDPDGAFQTDLGPCLNQSLSTSTSIPSKMRMSLGIAGLSMTLNAYTFGCTLRSFLELDTDPHSKSRELAEKAERYTAARAVDYMQTKIEQFANTERVLAYRMSFVKAWGGKSDPGMAFPPAYLQDMAIETCAWAAWDHEEADEWFRDWKWYPHGDYHDAQPVTWSWQCSETVYPLDNTERLKPAKRHDFIWTAYTRKMEELVKAEAAKLWNDPMGTFSDAVIVLKSRKDKPEQPFLPLTVRKALPPHSITITEQSRLRFDGVQYGYSFVNARNGEGPVQWSAEVQPLCVIDNSSVSAGFELQVPQDPDNAKGKAITEQAIAAVKVHKAVSSPQPEPHFATAYRKVYRKMRIASTQTFTEPEALPTLLKTLESDIIVDSWSPDRVIESSVSGQGA</sequence>
<organism evidence="1 2">
    <name type="scientific">Curvularia kusanoi</name>
    <name type="common">Cochliobolus kusanoi</name>
    <dbReference type="NCBI Taxonomy" id="90978"/>
    <lineage>
        <taxon>Eukaryota</taxon>
        <taxon>Fungi</taxon>
        <taxon>Dikarya</taxon>
        <taxon>Ascomycota</taxon>
        <taxon>Pezizomycotina</taxon>
        <taxon>Dothideomycetes</taxon>
        <taxon>Pleosporomycetidae</taxon>
        <taxon>Pleosporales</taxon>
        <taxon>Pleosporineae</taxon>
        <taxon>Pleosporaceae</taxon>
        <taxon>Curvularia</taxon>
    </lineage>
</organism>